<keyword evidence="4" id="KW-0804">Transcription</keyword>
<keyword evidence="3" id="KW-0238">DNA-binding</keyword>
<dbReference type="InterPro" id="IPR000847">
    <property type="entry name" value="LysR_HTH_N"/>
</dbReference>
<accession>E6PR78</accession>
<name>E6PR78_9ZZZZ</name>
<comment type="caution">
    <text evidence="6">The sequence shown here is derived from an EMBL/GenBank/DDBJ whole genome shotgun (WGS) entry which is preliminary data.</text>
</comment>
<dbReference type="GO" id="GO:0003700">
    <property type="term" value="F:DNA-binding transcription factor activity"/>
    <property type="evidence" value="ECO:0007669"/>
    <property type="project" value="InterPro"/>
</dbReference>
<dbReference type="SUPFAM" id="SSF46785">
    <property type="entry name" value="Winged helix' DNA-binding domain"/>
    <property type="match status" value="1"/>
</dbReference>
<dbReference type="Gene3D" id="1.10.10.10">
    <property type="entry name" value="Winged helix-like DNA-binding domain superfamily/Winged helix DNA-binding domain"/>
    <property type="match status" value="1"/>
</dbReference>
<reference evidence="6" key="1">
    <citation type="submission" date="2009-10" db="EMBL/GenBank/DDBJ databases">
        <title>Diversity of trophic interactions inside an arsenic-rich microbial ecosystem.</title>
        <authorList>
            <person name="Bertin P.N."/>
            <person name="Heinrich-Salmeron A."/>
            <person name="Pelletier E."/>
            <person name="Goulhen-Chollet F."/>
            <person name="Arsene-Ploetze F."/>
            <person name="Gallien S."/>
            <person name="Calteau A."/>
            <person name="Vallenet D."/>
            <person name="Casiot C."/>
            <person name="Chane-Woon-Ming B."/>
            <person name="Giloteaux L."/>
            <person name="Barakat M."/>
            <person name="Bonnefoy V."/>
            <person name="Bruneel O."/>
            <person name="Chandler M."/>
            <person name="Cleiss J."/>
            <person name="Duran R."/>
            <person name="Elbaz-Poulichet F."/>
            <person name="Fonknechten N."/>
            <person name="Lauga B."/>
            <person name="Mornico D."/>
            <person name="Ortet P."/>
            <person name="Schaeffer C."/>
            <person name="Siguier P."/>
            <person name="Alexander Thil Smith A."/>
            <person name="Van Dorsselaer A."/>
            <person name="Weissenbach J."/>
            <person name="Medigue C."/>
            <person name="Le Paslier D."/>
        </authorList>
    </citation>
    <scope>NUCLEOTIDE SEQUENCE</scope>
</reference>
<evidence type="ECO:0000256" key="1">
    <source>
        <dbReference type="ARBA" id="ARBA00009437"/>
    </source>
</evidence>
<evidence type="ECO:0000313" key="6">
    <source>
        <dbReference type="EMBL" id="CBH97433.1"/>
    </source>
</evidence>
<sequence length="330" mass="37010">MRHATLRQFKVFESIARLRSVTRAAEELHLTQPTVSIQLKQLSEIVGLPLLEQVGKKLYLTDAGQELLKVCQTMFDNLARFEMVVSDFKGTKAGRLRLSVITTAQYFIPRLLGRFFERYPGIEVSLEVTNRGKVLQRLSDNADDLYVLGQPPEHMDVRAEAFLDNPLVVVAPHEHPLALERNITLPRLAQEFFLIREPGSGTRLAAENHFKDHGLALKVRMELGSNEAIKLAVAGGLGLAVLSAHTLALEKNSDEITVLDVQGFPIRRQWYVLRPADKQLSVVAQTFLDFMLAESQAMARSYLPQIPAFMPPESRIKVKAPAKSKPQRSP</sequence>
<evidence type="ECO:0000256" key="3">
    <source>
        <dbReference type="ARBA" id="ARBA00023125"/>
    </source>
</evidence>
<feature type="domain" description="HTH lysR-type" evidence="5">
    <location>
        <begin position="1"/>
        <end position="61"/>
    </location>
</feature>
<proteinExistence type="inferred from homology"/>
<dbReference type="InterPro" id="IPR005119">
    <property type="entry name" value="LysR_subst-bd"/>
</dbReference>
<comment type="similarity">
    <text evidence="1">Belongs to the LysR transcriptional regulatory family.</text>
</comment>
<dbReference type="Gene3D" id="3.40.190.290">
    <property type="match status" value="1"/>
</dbReference>
<dbReference type="InterPro" id="IPR036388">
    <property type="entry name" value="WH-like_DNA-bd_sf"/>
</dbReference>
<dbReference type="PANTHER" id="PTHR30126">
    <property type="entry name" value="HTH-TYPE TRANSCRIPTIONAL REGULATOR"/>
    <property type="match status" value="1"/>
</dbReference>
<evidence type="ECO:0000259" key="5">
    <source>
        <dbReference type="PROSITE" id="PS50931"/>
    </source>
</evidence>
<dbReference type="SUPFAM" id="SSF53850">
    <property type="entry name" value="Periplasmic binding protein-like II"/>
    <property type="match status" value="1"/>
</dbReference>
<dbReference type="InterPro" id="IPR036390">
    <property type="entry name" value="WH_DNA-bd_sf"/>
</dbReference>
<dbReference type="PRINTS" id="PR00039">
    <property type="entry name" value="HTHLYSR"/>
</dbReference>
<dbReference type="AlphaFoldDB" id="E6PR78"/>
<dbReference type="PANTHER" id="PTHR30126:SF5">
    <property type="entry name" value="HTH-TYPE TRANSCRIPTIONAL ACTIVATOR CMPR"/>
    <property type="match status" value="1"/>
</dbReference>
<dbReference type="GO" id="GO:0000976">
    <property type="term" value="F:transcription cis-regulatory region binding"/>
    <property type="evidence" value="ECO:0007669"/>
    <property type="project" value="TreeGrafter"/>
</dbReference>
<evidence type="ECO:0000256" key="4">
    <source>
        <dbReference type="ARBA" id="ARBA00023163"/>
    </source>
</evidence>
<dbReference type="PROSITE" id="PS50931">
    <property type="entry name" value="HTH_LYSR"/>
    <property type="match status" value="1"/>
</dbReference>
<protein>
    <submittedName>
        <fullName evidence="6">RuBisCO operon transcriptional regulator</fullName>
    </submittedName>
</protein>
<organism evidence="6">
    <name type="scientific">mine drainage metagenome</name>
    <dbReference type="NCBI Taxonomy" id="410659"/>
    <lineage>
        <taxon>unclassified sequences</taxon>
        <taxon>metagenomes</taxon>
        <taxon>ecological metagenomes</taxon>
    </lineage>
</organism>
<dbReference type="EMBL" id="CABM01000043">
    <property type="protein sequence ID" value="CBH97433.1"/>
    <property type="molecule type" value="Genomic_DNA"/>
</dbReference>
<keyword evidence="2" id="KW-0805">Transcription regulation</keyword>
<dbReference type="Pfam" id="PF00126">
    <property type="entry name" value="HTH_1"/>
    <property type="match status" value="1"/>
</dbReference>
<dbReference type="CDD" id="cd08419">
    <property type="entry name" value="PBP2_CbbR_RubisCO_like"/>
    <property type="match status" value="1"/>
</dbReference>
<gene>
    <name evidence="6" type="primary">rbcR</name>
    <name evidence="6" type="ORF">CARN2_2905</name>
</gene>
<dbReference type="Pfam" id="PF03466">
    <property type="entry name" value="LysR_substrate"/>
    <property type="match status" value="1"/>
</dbReference>
<evidence type="ECO:0000256" key="2">
    <source>
        <dbReference type="ARBA" id="ARBA00023015"/>
    </source>
</evidence>